<proteinExistence type="predicted"/>
<reference evidence="2" key="1">
    <citation type="journal article" date="2022" name="Mol. Ecol. Resour.">
        <title>The genomes of chicory, endive, great burdock and yacon provide insights into Asteraceae palaeo-polyploidization history and plant inulin production.</title>
        <authorList>
            <person name="Fan W."/>
            <person name="Wang S."/>
            <person name="Wang H."/>
            <person name="Wang A."/>
            <person name="Jiang F."/>
            <person name="Liu H."/>
            <person name="Zhao H."/>
            <person name="Xu D."/>
            <person name="Zhang Y."/>
        </authorList>
    </citation>
    <scope>NUCLEOTIDE SEQUENCE [LARGE SCALE GENOMIC DNA]</scope>
    <source>
        <strain evidence="2">cv. Yunnan</strain>
    </source>
</reference>
<name>A0ACB9I3L4_9ASTR</name>
<gene>
    <name evidence="1" type="ORF">L1987_29767</name>
</gene>
<evidence type="ECO:0000313" key="2">
    <source>
        <dbReference type="Proteomes" id="UP001056120"/>
    </source>
</evidence>
<protein>
    <submittedName>
        <fullName evidence="1">Uncharacterized protein</fullName>
    </submittedName>
</protein>
<organism evidence="1 2">
    <name type="scientific">Smallanthus sonchifolius</name>
    <dbReference type="NCBI Taxonomy" id="185202"/>
    <lineage>
        <taxon>Eukaryota</taxon>
        <taxon>Viridiplantae</taxon>
        <taxon>Streptophyta</taxon>
        <taxon>Embryophyta</taxon>
        <taxon>Tracheophyta</taxon>
        <taxon>Spermatophyta</taxon>
        <taxon>Magnoliopsida</taxon>
        <taxon>eudicotyledons</taxon>
        <taxon>Gunneridae</taxon>
        <taxon>Pentapetalae</taxon>
        <taxon>asterids</taxon>
        <taxon>campanulids</taxon>
        <taxon>Asterales</taxon>
        <taxon>Asteraceae</taxon>
        <taxon>Asteroideae</taxon>
        <taxon>Heliantheae alliance</taxon>
        <taxon>Millerieae</taxon>
        <taxon>Smallanthus</taxon>
    </lineage>
</organism>
<sequence length="149" mass="17254">MKIEHLDHLYNEDLSQIMDDDMERLSLLVPVEPSFRPKAVSPNEMKVDEEWWVKSSKREWSSLEVNPTRELDDPTGEPYDHDEKEAIDYGNEKVVEFNLDAADTPGPSVEIVDRPKRIKKPSSNVLSPYIVFKKRPRKTNGAFDVKKTL</sequence>
<keyword evidence="2" id="KW-1185">Reference proteome</keyword>
<dbReference type="Proteomes" id="UP001056120">
    <property type="component" value="Linkage Group LG10"/>
</dbReference>
<comment type="caution">
    <text evidence="1">The sequence shown here is derived from an EMBL/GenBank/DDBJ whole genome shotgun (WGS) entry which is preliminary data.</text>
</comment>
<accession>A0ACB9I3L4</accession>
<dbReference type="EMBL" id="CM042027">
    <property type="protein sequence ID" value="KAI3801657.1"/>
    <property type="molecule type" value="Genomic_DNA"/>
</dbReference>
<evidence type="ECO:0000313" key="1">
    <source>
        <dbReference type="EMBL" id="KAI3801657.1"/>
    </source>
</evidence>
<reference evidence="1 2" key="2">
    <citation type="journal article" date="2022" name="Mol. Ecol. Resour.">
        <title>The genomes of chicory, endive, great burdock and yacon provide insights into Asteraceae paleo-polyploidization history and plant inulin production.</title>
        <authorList>
            <person name="Fan W."/>
            <person name="Wang S."/>
            <person name="Wang H."/>
            <person name="Wang A."/>
            <person name="Jiang F."/>
            <person name="Liu H."/>
            <person name="Zhao H."/>
            <person name="Xu D."/>
            <person name="Zhang Y."/>
        </authorList>
    </citation>
    <scope>NUCLEOTIDE SEQUENCE [LARGE SCALE GENOMIC DNA]</scope>
    <source>
        <strain evidence="2">cv. Yunnan</strain>
        <tissue evidence="1">Leaves</tissue>
    </source>
</reference>